<gene>
    <name evidence="1 5" type="primary">thiL</name>
    <name evidence="5" type="ORF">GII31_14400</name>
</gene>
<dbReference type="Pfam" id="PF00586">
    <property type="entry name" value="AIRS"/>
    <property type="match status" value="1"/>
</dbReference>
<reference evidence="5" key="1">
    <citation type="journal article" date="2021" name="Nat. Microbiol.">
        <title>Cocultivation of an ultrasmall environmental parasitic bacterium with lytic ability against bacteria associated with wastewater foams.</title>
        <authorList>
            <person name="Batinovic S."/>
            <person name="Rose J.J.A."/>
            <person name="Ratcliffe J."/>
            <person name="Seviour R.J."/>
            <person name="Petrovski S."/>
        </authorList>
    </citation>
    <scope>NUCLEOTIDE SEQUENCE</scope>
    <source>
        <strain evidence="5">CON9</strain>
    </source>
</reference>
<dbReference type="HAMAP" id="MF_02128">
    <property type="entry name" value="TMP_kinase"/>
    <property type="match status" value="1"/>
</dbReference>
<dbReference type="Gene3D" id="3.30.1330.10">
    <property type="entry name" value="PurM-like, N-terminal domain"/>
    <property type="match status" value="1"/>
</dbReference>
<feature type="binding site" evidence="1">
    <location>
        <position position="77"/>
    </location>
    <ligand>
        <name>substrate</name>
    </ligand>
</feature>
<dbReference type="PANTHER" id="PTHR30270:SF0">
    <property type="entry name" value="THIAMINE-MONOPHOSPHATE KINASE"/>
    <property type="match status" value="1"/>
</dbReference>
<evidence type="ECO:0000256" key="1">
    <source>
        <dbReference type="HAMAP-Rule" id="MF_02128"/>
    </source>
</evidence>
<feature type="binding site" evidence="1">
    <location>
        <position position="348"/>
    </location>
    <ligand>
        <name>substrate</name>
    </ligand>
</feature>
<dbReference type="InterPro" id="IPR016188">
    <property type="entry name" value="PurM-like_N"/>
</dbReference>
<evidence type="ECO:0000313" key="6">
    <source>
        <dbReference type="Proteomes" id="UP001059836"/>
    </source>
</evidence>
<keyword evidence="1" id="KW-0479">Metal-binding</keyword>
<keyword evidence="6" id="KW-1185">Reference proteome</keyword>
<dbReference type="PIRSF" id="PIRSF005303">
    <property type="entry name" value="Thiam_monoph_kin"/>
    <property type="match status" value="1"/>
</dbReference>
<comment type="similarity">
    <text evidence="1">Belongs to the thiamine-monophosphate kinase family.</text>
</comment>
<comment type="miscellaneous">
    <text evidence="1">Reaction mechanism of ThiL seems to utilize a direct, inline transfer of the gamma-phosphate of ATP to TMP rather than a phosphorylated enzyme intermediate.</text>
</comment>
<dbReference type="PANTHER" id="PTHR30270">
    <property type="entry name" value="THIAMINE-MONOPHOSPHATE KINASE"/>
    <property type="match status" value="1"/>
</dbReference>
<feature type="binding site" evidence="1">
    <location>
        <position position="147"/>
    </location>
    <ligand>
        <name>Mg(2+)</name>
        <dbReference type="ChEBI" id="CHEBI:18420"/>
        <label>1</label>
    </ligand>
</feature>
<dbReference type="Pfam" id="PF02769">
    <property type="entry name" value="AIRS_C"/>
    <property type="match status" value="1"/>
</dbReference>
<evidence type="ECO:0000313" key="5">
    <source>
        <dbReference type="EMBL" id="QHN35886.1"/>
    </source>
</evidence>
<feature type="binding site" evidence="1">
    <location>
        <position position="70"/>
    </location>
    <ligand>
        <name>Mg(2+)</name>
        <dbReference type="ChEBI" id="CHEBI:18420"/>
        <label>2</label>
    </ligand>
</feature>
<dbReference type="GO" id="GO:0009030">
    <property type="term" value="F:thiamine-phosphate kinase activity"/>
    <property type="evidence" value="ECO:0007669"/>
    <property type="project" value="UniProtKB-EC"/>
</dbReference>
<keyword evidence="1" id="KW-0784">Thiamine biosynthesis</keyword>
<evidence type="ECO:0000259" key="4">
    <source>
        <dbReference type="Pfam" id="PF02769"/>
    </source>
</evidence>
<feature type="binding site" evidence="1">
    <location>
        <position position="291"/>
    </location>
    <ligand>
        <name>substrate</name>
    </ligand>
</feature>
<feature type="region of interest" description="Disordered" evidence="2">
    <location>
        <begin position="1"/>
        <end position="20"/>
    </location>
</feature>
<keyword evidence="1" id="KW-0460">Magnesium</keyword>
<feature type="compositionally biased region" description="Pro residues" evidence="2">
    <location>
        <begin position="1"/>
        <end position="15"/>
    </location>
</feature>
<feature type="binding site" evidence="1">
    <location>
        <position position="99"/>
    </location>
    <ligand>
        <name>Mg(2+)</name>
        <dbReference type="ChEBI" id="CHEBI:18420"/>
        <label>4</label>
    </ligand>
</feature>
<organism evidence="5 6">
    <name type="scientific">Gordonia pseudamarae</name>
    <dbReference type="NCBI Taxonomy" id="2831662"/>
    <lineage>
        <taxon>Bacteria</taxon>
        <taxon>Bacillati</taxon>
        <taxon>Actinomycetota</taxon>
        <taxon>Actinomycetes</taxon>
        <taxon>Mycobacteriales</taxon>
        <taxon>Gordoniaceae</taxon>
        <taxon>Gordonia</taxon>
    </lineage>
</organism>
<feature type="binding site" evidence="1">
    <location>
        <position position="69"/>
    </location>
    <ligand>
        <name>Mg(2+)</name>
        <dbReference type="ChEBI" id="CHEBI:18420"/>
        <label>1</label>
    </ligand>
</feature>
<dbReference type="InterPro" id="IPR010918">
    <property type="entry name" value="PurM-like_C_dom"/>
</dbReference>
<sequence>MEPIAPGPAPAPPPGRTVGEVGERGVLTELTRAADPPGGTGTPVSGITVVGTGDDAAVFRSPGHTAISTDTLVEGRHFRLDLSSPWQIGARAVVQATADVAAMGARITGVVVSIAVPASTAVEAVTGINRGIVDAAADLGAVLLGGDLVAADQIVITVTALGAMDGYRPVPIGGARPGDVLAVSGPLGGSAAGLAILLSGRRDLGDDFAELVAAFRIPGPDLGQGVIAAAAGAHAMTDVSDGLIEELITMADRSGVRVAVDTDAVPRPAALGAAAAALGSDATDWVLAGGEDHQLLAAFGRADQVPSGWTVIGDVRAQPPGAAGVLIDEVLIDGVLIDGAPAGAVRGWQSFDG</sequence>
<keyword evidence="1 5" id="KW-0808">Transferase</keyword>
<dbReference type="SUPFAM" id="SSF56042">
    <property type="entry name" value="PurM C-terminal domain-like"/>
    <property type="match status" value="1"/>
</dbReference>
<keyword evidence="1 5" id="KW-0418">Kinase</keyword>
<feature type="binding site" evidence="1">
    <location>
        <position position="55"/>
    </location>
    <ligand>
        <name>Mg(2+)</name>
        <dbReference type="ChEBI" id="CHEBI:18420"/>
        <label>4</label>
    </ligand>
</feature>
<dbReference type="EMBL" id="CP045809">
    <property type="protein sequence ID" value="QHN35886.1"/>
    <property type="molecule type" value="Genomic_DNA"/>
</dbReference>
<feature type="domain" description="PurM-like N-terminal" evidence="3">
    <location>
        <begin position="53"/>
        <end position="164"/>
    </location>
</feature>
<proteinExistence type="inferred from homology"/>
<feature type="binding site" evidence="1">
    <location>
        <position position="240"/>
    </location>
    <ligand>
        <name>ATP</name>
        <dbReference type="ChEBI" id="CHEBI:30616"/>
    </ligand>
</feature>
<comment type="caution">
    <text evidence="1">Lacks conserved residue(s) required for the propagation of feature annotation.</text>
</comment>
<dbReference type="InterPro" id="IPR036676">
    <property type="entry name" value="PurM-like_C_sf"/>
</dbReference>
<feature type="binding site" evidence="1">
    <location>
        <position position="99"/>
    </location>
    <ligand>
        <name>Mg(2+)</name>
        <dbReference type="ChEBI" id="CHEBI:18420"/>
        <label>2</label>
    </ligand>
</feature>
<accession>A0ABX6IKL4</accession>
<feature type="binding site" evidence="1">
    <location>
        <position position="99"/>
    </location>
    <ligand>
        <name>Mg(2+)</name>
        <dbReference type="ChEBI" id="CHEBI:18420"/>
        <label>3</label>
    </ligand>
</feature>
<comment type="catalytic activity">
    <reaction evidence="1">
        <text>thiamine phosphate + ATP = thiamine diphosphate + ADP</text>
        <dbReference type="Rhea" id="RHEA:15913"/>
        <dbReference type="ChEBI" id="CHEBI:30616"/>
        <dbReference type="ChEBI" id="CHEBI:37575"/>
        <dbReference type="ChEBI" id="CHEBI:58937"/>
        <dbReference type="ChEBI" id="CHEBI:456216"/>
        <dbReference type="EC" id="2.7.4.16"/>
    </reaction>
</comment>
<name>A0ABX6IKL4_9ACTN</name>
<keyword evidence="1" id="KW-0547">Nucleotide-binding</keyword>
<evidence type="ECO:0000256" key="2">
    <source>
        <dbReference type="SAM" id="MobiDB-lite"/>
    </source>
</evidence>
<dbReference type="Gene3D" id="3.90.650.10">
    <property type="entry name" value="PurM-like C-terminal domain"/>
    <property type="match status" value="1"/>
</dbReference>
<comment type="function">
    <text evidence="1">Catalyzes the ATP-dependent phosphorylation of thiamine-monophosphate (TMP) to form thiamine-pyrophosphate (TPP), the active form of vitamin B1.</text>
</comment>
<dbReference type="SUPFAM" id="SSF55326">
    <property type="entry name" value="PurM N-terminal domain-like"/>
    <property type="match status" value="1"/>
</dbReference>
<comment type="pathway">
    <text evidence="1">Cofactor biosynthesis; thiamine diphosphate biosynthesis; thiamine diphosphate from thiamine phosphate: step 1/1.</text>
</comment>
<dbReference type="CDD" id="cd02194">
    <property type="entry name" value="ThiL"/>
    <property type="match status" value="1"/>
</dbReference>
<dbReference type="RefSeq" id="WP_213244134.1">
    <property type="nucleotide sequence ID" value="NZ_CP045806.1"/>
</dbReference>
<dbReference type="Proteomes" id="UP001059836">
    <property type="component" value="Chromosome"/>
</dbReference>
<feature type="binding site" evidence="1">
    <location>
        <position position="55"/>
    </location>
    <ligand>
        <name>Mg(2+)</name>
        <dbReference type="ChEBI" id="CHEBI:18420"/>
        <label>3</label>
    </ligand>
</feature>
<keyword evidence="1" id="KW-0067">ATP-binding</keyword>
<evidence type="ECO:0000259" key="3">
    <source>
        <dbReference type="Pfam" id="PF00586"/>
    </source>
</evidence>
<feature type="binding site" evidence="1">
    <location>
        <position position="68"/>
    </location>
    <ligand>
        <name>Mg(2+)</name>
        <dbReference type="ChEBI" id="CHEBI:18420"/>
        <label>4</label>
    </ligand>
</feature>
<feature type="binding site" evidence="1">
    <location>
        <position position="241"/>
    </location>
    <ligand>
        <name>Mg(2+)</name>
        <dbReference type="ChEBI" id="CHEBI:18420"/>
        <label>5</label>
    </ligand>
</feature>
<dbReference type="InterPro" id="IPR006283">
    <property type="entry name" value="ThiL-like"/>
</dbReference>
<dbReference type="NCBIfam" id="TIGR01379">
    <property type="entry name" value="thiL"/>
    <property type="match status" value="1"/>
</dbReference>
<dbReference type="EC" id="2.7.4.16" evidence="1"/>
<dbReference type="InterPro" id="IPR036921">
    <property type="entry name" value="PurM-like_N_sf"/>
</dbReference>
<feature type="binding site" evidence="1">
    <location>
        <position position="70"/>
    </location>
    <ligand>
        <name>Mg(2+)</name>
        <dbReference type="ChEBI" id="CHEBI:18420"/>
        <label>1</label>
    </ligand>
</feature>
<protein>
    <recommendedName>
        <fullName evidence="1">Thiamine-monophosphate kinase</fullName>
        <shortName evidence="1">TMP kinase</shortName>
        <shortName evidence="1">Thiamine-phosphate kinase</shortName>
        <ecNumber evidence="1">2.7.4.16</ecNumber>
    </recommendedName>
</protein>
<feature type="domain" description="PurM-like C-terminal" evidence="4">
    <location>
        <begin position="176"/>
        <end position="318"/>
    </location>
</feature>
<feature type="binding site" evidence="1">
    <location>
        <begin position="146"/>
        <end position="147"/>
    </location>
    <ligand>
        <name>ATP</name>
        <dbReference type="ChEBI" id="CHEBI:30616"/>
    </ligand>
</feature>
<feature type="binding site" evidence="1">
    <location>
        <position position="238"/>
    </location>
    <ligand>
        <name>Mg(2+)</name>
        <dbReference type="ChEBI" id="CHEBI:18420"/>
        <label>3</label>
    </ligand>
</feature>